<evidence type="ECO:0000313" key="1">
    <source>
        <dbReference type="EMBL" id="NYB73895.1"/>
    </source>
</evidence>
<dbReference type="AlphaFoldDB" id="A0A974BJP0"/>
<protein>
    <submittedName>
        <fullName evidence="1">DUF739 family protein</fullName>
    </submittedName>
</protein>
<dbReference type="SUPFAM" id="SSF47413">
    <property type="entry name" value="lambda repressor-like DNA-binding domains"/>
    <property type="match status" value="1"/>
</dbReference>
<name>A0A974BJP0_SEDHY</name>
<sequence length="88" mass="10171">MQKSNKKEFSALKGRLREESISYRALSKDIEMSLNALNSKLNGYTPFTANEILRIANRLDLLSDEVVKYFFPSMLQNATKNNNPHYKN</sequence>
<gene>
    <name evidence="1" type="ORF">HZF24_07045</name>
</gene>
<dbReference type="GO" id="GO:0003677">
    <property type="term" value="F:DNA binding"/>
    <property type="evidence" value="ECO:0007669"/>
    <property type="project" value="InterPro"/>
</dbReference>
<dbReference type="Pfam" id="PF05339">
    <property type="entry name" value="DUF739"/>
    <property type="match status" value="1"/>
</dbReference>
<comment type="caution">
    <text evidence="1">The sequence shown here is derived from an EMBL/GenBank/DDBJ whole genome shotgun (WGS) entry which is preliminary data.</text>
</comment>
<dbReference type="InterPro" id="IPR010982">
    <property type="entry name" value="Lambda_DNA-bd_dom_sf"/>
</dbReference>
<dbReference type="Proteomes" id="UP000611629">
    <property type="component" value="Unassembled WGS sequence"/>
</dbReference>
<keyword evidence="2" id="KW-1185">Reference proteome</keyword>
<dbReference type="EMBL" id="JACBNQ010000005">
    <property type="protein sequence ID" value="NYB73895.1"/>
    <property type="molecule type" value="Genomic_DNA"/>
</dbReference>
<proteinExistence type="predicted"/>
<reference evidence="1" key="1">
    <citation type="submission" date="2020-07" db="EMBL/GenBank/DDBJ databases">
        <title>Genomic analysis of a strain of Sedimentibacter Hydroxybenzoicus DSM7310.</title>
        <authorList>
            <person name="Ma S."/>
        </authorList>
    </citation>
    <scope>NUCLEOTIDE SEQUENCE</scope>
    <source>
        <strain evidence="1">DSM 7310</strain>
    </source>
</reference>
<dbReference type="RefSeq" id="WP_179237588.1">
    <property type="nucleotide sequence ID" value="NZ_JACBNQ010000005.1"/>
</dbReference>
<dbReference type="InterPro" id="IPR008003">
    <property type="entry name" value="DUF739"/>
</dbReference>
<evidence type="ECO:0000313" key="2">
    <source>
        <dbReference type="Proteomes" id="UP000611629"/>
    </source>
</evidence>
<accession>A0A974BJP0</accession>
<organism evidence="1 2">
    <name type="scientific">Sedimentibacter hydroxybenzoicus DSM 7310</name>
    <dbReference type="NCBI Taxonomy" id="1123245"/>
    <lineage>
        <taxon>Bacteria</taxon>
        <taxon>Bacillati</taxon>
        <taxon>Bacillota</taxon>
        <taxon>Tissierellia</taxon>
        <taxon>Sedimentibacter</taxon>
    </lineage>
</organism>